<dbReference type="AlphaFoldDB" id="A0AB36FZR5"/>
<dbReference type="Proteomes" id="UP000095392">
    <property type="component" value="Unassembled WGS sequence"/>
</dbReference>
<organism evidence="1 2">
    <name type="scientific">Alteromonas macleodii</name>
    <name type="common">Pseudoalteromonas macleodii</name>
    <dbReference type="NCBI Taxonomy" id="28108"/>
    <lineage>
        <taxon>Bacteria</taxon>
        <taxon>Pseudomonadati</taxon>
        <taxon>Pseudomonadota</taxon>
        <taxon>Gammaproteobacteria</taxon>
        <taxon>Alteromonadales</taxon>
        <taxon>Alteromonadaceae</taxon>
        <taxon>Alteromonas/Salinimonas group</taxon>
        <taxon>Alteromonas</taxon>
    </lineage>
</organism>
<comment type="caution">
    <text evidence="1">The sequence shown here is derived from an EMBL/GenBank/DDBJ whole genome shotgun (WGS) entry which is preliminary data.</text>
</comment>
<sequence length="55" mass="6393">MKSAGYPFHVKLMGSIRRAVKYAAHYRLPFFAVGLNSAKQNPYQQMADFVWYHVT</sequence>
<name>A0AB36FZR5_ALTMA</name>
<dbReference type="EMBL" id="MIPY01000010">
    <property type="protein sequence ID" value="OES32878.1"/>
    <property type="molecule type" value="Genomic_DNA"/>
</dbReference>
<reference evidence="1 2" key="1">
    <citation type="submission" date="2016-09" db="EMBL/GenBank/DDBJ databases">
        <title>Draft Genome Sequence of four Alteromonas macleodii strains isolated from copper coupons and grown long-term at elevated copper levels.</title>
        <authorList>
            <person name="Cusick K."/>
            <person name="Dale J."/>
            <person name="Little B."/>
            <person name="Biffinger J."/>
        </authorList>
    </citation>
    <scope>NUCLEOTIDE SEQUENCE [LARGE SCALE GENOMIC DNA]</scope>
    <source>
        <strain evidence="1 2">KCP01</strain>
    </source>
</reference>
<proteinExistence type="predicted"/>
<accession>A0AB36FZR5</accession>
<gene>
    <name evidence="1" type="ORF">BFV95_1860</name>
</gene>
<evidence type="ECO:0000313" key="2">
    <source>
        <dbReference type="Proteomes" id="UP000095392"/>
    </source>
</evidence>
<keyword evidence="2" id="KW-1185">Reference proteome</keyword>
<evidence type="ECO:0000313" key="1">
    <source>
        <dbReference type="EMBL" id="OES32878.1"/>
    </source>
</evidence>
<protein>
    <submittedName>
        <fullName evidence="1">Uncharacterized protein</fullName>
    </submittedName>
</protein>